<dbReference type="EMBL" id="ONZQ02000018">
    <property type="protein sequence ID" value="SPO07082.1"/>
    <property type="molecule type" value="Genomic_DNA"/>
</dbReference>
<reference evidence="1" key="1">
    <citation type="submission" date="2018-03" db="EMBL/GenBank/DDBJ databases">
        <authorList>
            <person name="Guldener U."/>
        </authorList>
    </citation>
    <scope>NUCLEOTIDE SEQUENCE</scope>
</reference>
<proteinExistence type="predicted"/>
<protein>
    <submittedName>
        <fullName evidence="1">Uncharacterized protein</fullName>
    </submittedName>
</protein>
<sequence length="88" mass="10082">MINTINSFCEDLEDRGRLGPGNLFLQRYPFDYDVDEWAPIEVVVSLEVSTDSYLRKPVDSCDTIGLNKKGSIVEDNCQRWRIDPNADL</sequence>
<name>A0AAE8T0E3_9PEZI</name>
<organism evidence="1 2">
    <name type="scientific">Cephalotrichum gorgonifer</name>
    <dbReference type="NCBI Taxonomy" id="2041049"/>
    <lineage>
        <taxon>Eukaryota</taxon>
        <taxon>Fungi</taxon>
        <taxon>Dikarya</taxon>
        <taxon>Ascomycota</taxon>
        <taxon>Pezizomycotina</taxon>
        <taxon>Sordariomycetes</taxon>
        <taxon>Hypocreomycetidae</taxon>
        <taxon>Microascales</taxon>
        <taxon>Microascaceae</taxon>
        <taxon>Cephalotrichum</taxon>
    </lineage>
</organism>
<dbReference type="AlphaFoldDB" id="A0AAE8T0E3"/>
<gene>
    <name evidence="1" type="ORF">DNG_09776</name>
</gene>
<comment type="caution">
    <text evidence="1">The sequence shown here is derived from an EMBL/GenBank/DDBJ whole genome shotgun (WGS) entry which is preliminary data.</text>
</comment>
<dbReference type="Proteomes" id="UP001187682">
    <property type="component" value="Unassembled WGS sequence"/>
</dbReference>
<evidence type="ECO:0000313" key="2">
    <source>
        <dbReference type="Proteomes" id="UP001187682"/>
    </source>
</evidence>
<accession>A0AAE8T0E3</accession>
<keyword evidence="2" id="KW-1185">Reference proteome</keyword>
<evidence type="ECO:0000313" key="1">
    <source>
        <dbReference type="EMBL" id="SPO07082.1"/>
    </source>
</evidence>